<feature type="domain" description="Luciferase-like" evidence="1">
    <location>
        <begin position="2"/>
        <end position="227"/>
    </location>
</feature>
<comment type="caution">
    <text evidence="2">The sequence shown here is derived from an EMBL/GenBank/DDBJ whole genome shotgun (WGS) entry which is preliminary data.</text>
</comment>
<protein>
    <submittedName>
        <fullName evidence="2">TIGR03617 family F420-dependent LLM class oxidoreductase</fullName>
        <ecNumber evidence="2">1.-.-.-</ecNumber>
    </submittedName>
</protein>
<dbReference type="GO" id="GO:0016705">
    <property type="term" value="F:oxidoreductase activity, acting on paired donors, with incorporation or reduction of molecular oxygen"/>
    <property type="evidence" value="ECO:0007669"/>
    <property type="project" value="InterPro"/>
</dbReference>
<feature type="non-terminal residue" evidence="2">
    <location>
        <position position="1"/>
    </location>
</feature>
<proteinExistence type="predicted"/>
<dbReference type="InterPro" id="IPR050564">
    <property type="entry name" value="F420-G6PD/mer"/>
</dbReference>
<dbReference type="NCBIfam" id="TIGR03617">
    <property type="entry name" value="F420_MSMEG_2256"/>
    <property type="match status" value="1"/>
</dbReference>
<dbReference type="Pfam" id="PF00296">
    <property type="entry name" value="Bac_luciferase"/>
    <property type="match status" value="1"/>
</dbReference>
<dbReference type="PANTHER" id="PTHR43244:SF2">
    <property type="entry name" value="CONSERVED HYPOTHETICAL ALANINE AND PROLINE-RICH PROTEIN"/>
    <property type="match status" value="1"/>
</dbReference>
<dbReference type="Gene3D" id="3.20.20.30">
    <property type="entry name" value="Luciferase-like domain"/>
    <property type="match status" value="1"/>
</dbReference>
<dbReference type="AlphaFoldDB" id="A0A973A9W0"/>
<evidence type="ECO:0000313" key="2">
    <source>
        <dbReference type="EMBL" id="NQV66615.1"/>
    </source>
</evidence>
<accession>A0A973A9W0</accession>
<dbReference type="PANTHER" id="PTHR43244">
    <property type="match status" value="1"/>
</dbReference>
<gene>
    <name evidence="2" type="ORF">HQ497_14755</name>
</gene>
<dbReference type="SUPFAM" id="SSF51679">
    <property type="entry name" value="Bacterial luciferase-like"/>
    <property type="match status" value="1"/>
</dbReference>
<keyword evidence="2" id="KW-0560">Oxidoreductase</keyword>
<dbReference type="EC" id="1.-.-.-" evidence="2"/>
<dbReference type="CDD" id="cd01097">
    <property type="entry name" value="Tetrahydromethanopterin_reductase"/>
    <property type="match status" value="1"/>
</dbReference>
<dbReference type="InterPro" id="IPR011251">
    <property type="entry name" value="Luciferase-like_dom"/>
</dbReference>
<sequence length="261" mass="29092">DLNSLSKGRFVMGLGSQIQPHITKRFSMPWSDPAKRMREFILAMRAIWSCWYEGELLNFRGDYYTHSLMTPMFTPTDNTYGAPRVILAAVGPLMTQVAGEVADGVILHAFTTEKYLREVTLPALEKGLAASGRSRENFEISYPGFVVTGRTEEEFNATKAAVCKQIAFYGSTPAYKPVLAVHGWGDLQLELNRLSKVGQWDAMGALITDEILDQFALVGETDVAVNLFKQRFGDVVDRTTANFAARDANHQQEIMQKLKAS</sequence>
<reference evidence="2" key="1">
    <citation type="submission" date="2020-05" db="EMBL/GenBank/DDBJ databases">
        <title>Sulfur intermediates as new biogeochemical hubs in an aquatic model microbial ecosystem.</title>
        <authorList>
            <person name="Vigneron A."/>
        </authorList>
    </citation>
    <scope>NUCLEOTIDE SEQUENCE</scope>
    <source>
        <strain evidence="2">Bin.250</strain>
    </source>
</reference>
<evidence type="ECO:0000313" key="3">
    <source>
        <dbReference type="Proteomes" id="UP000754644"/>
    </source>
</evidence>
<dbReference type="InterPro" id="IPR019919">
    <property type="entry name" value="Lucif-like_OxRdtase_MSMEG_2256"/>
</dbReference>
<organism evidence="2 3">
    <name type="scientific">SAR86 cluster bacterium</name>
    <dbReference type="NCBI Taxonomy" id="2030880"/>
    <lineage>
        <taxon>Bacteria</taxon>
        <taxon>Pseudomonadati</taxon>
        <taxon>Pseudomonadota</taxon>
        <taxon>Gammaproteobacteria</taxon>
        <taxon>SAR86 cluster</taxon>
    </lineage>
</organism>
<dbReference type="EMBL" id="JABMOJ010000548">
    <property type="protein sequence ID" value="NQV66615.1"/>
    <property type="molecule type" value="Genomic_DNA"/>
</dbReference>
<name>A0A973A9W0_9GAMM</name>
<evidence type="ECO:0000259" key="1">
    <source>
        <dbReference type="Pfam" id="PF00296"/>
    </source>
</evidence>
<dbReference type="Proteomes" id="UP000754644">
    <property type="component" value="Unassembled WGS sequence"/>
</dbReference>
<dbReference type="InterPro" id="IPR036661">
    <property type="entry name" value="Luciferase-like_sf"/>
</dbReference>